<keyword evidence="6" id="KW-0812">Transmembrane</keyword>
<organism evidence="15 16">
    <name type="scientific">Knipowitschia caucasica</name>
    <name type="common">Caucasian dwarf goby</name>
    <name type="synonym">Pomatoschistus caucasicus</name>
    <dbReference type="NCBI Taxonomy" id="637954"/>
    <lineage>
        <taxon>Eukaryota</taxon>
        <taxon>Metazoa</taxon>
        <taxon>Chordata</taxon>
        <taxon>Craniata</taxon>
        <taxon>Vertebrata</taxon>
        <taxon>Euteleostomi</taxon>
        <taxon>Actinopterygii</taxon>
        <taxon>Neopterygii</taxon>
        <taxon>Teleostei</taxon>
        <taxon>Neoteleostei</taxon>
        <taxon>Acanthomorphata</taxon>
        <taxon>Gobiaria</taxon>
        <taxon>Gobiiformes</taxon>
        <taxon>Gobioidei</taxon>
        <taxon>Gobiidae</taxon>
        <taxon>Gobiinae</taxon>
        <taxon>Knipowitschia</taxon>
    </lineage>
</organism>
<evidence type="ECO:0000256" key="8">
    <source>
        <dbReference type="ARBA" id="ARBA00022989"/>
    </source>
</evidence>
<dbReference type="GO" id="GO:0008499">
    <property type="term" value="F:N-acetyl-beta-D-glucosaminide beta-(1,3)-galactosyltransferase activity"/>
    <property type="evidence" value="ECO:0007669"/>
    <property type="project" value="TreeGrafter"/>
</dbReference>
<dbReference type="EMBL" id="OZ035831">
    <property type="protein sequence ID" value="CAL1615273.1"/>
    <property type="molecule type" value="Genomic_DNA"/>
</dbReference>
<evidence type="ECO:0000256" key="2">
    <source>
        <dbReference type="ARBA" id="ARBA00004922"/>
    </source>
</evidence>
<comment type="subcellular location">
    <subcellularLocation>
        <location evidence="1 13">Golgi apparatus membrane</location>
        <topology evidence="1 13">Single-pass type II membrane protein</topology>
    </subcellularLocation>
</comment>
<reference evidence="15 16" key="1">
    <citation type="submission" date="2024-04" db="EMBL/GenBank/DDBJ databases">
        <authorList>
            <person name="Waldvogel A.-M."/>
            <person name="Schoenle A."/>
        </authorList>
    </citation>
    <scope>NUCLEOTIDE SEQUENCE [LARGE SCALE GENOMIC DNA]</scope>
</reference>
<dbReference type="PANTHER" id="PTHR11214:SF361">
    <property type="entry name" value="HEXOSYLTRANSFERASE"/>
    <property type="match status" value="1"/>
</dbReference>
<keyword evidence="4 13" id="KW-0328">Glycosyltransferase</keyword>
<keyword evidence="11" id="KW-0472">Membrane</keyword>
<accession>A0AAV2MPB6</accession>
<dbReference type="GO" id="GO:0006493">
    <property type="term" value="P:protein O-linked glycosylation"/>
    <property type="evidence" value="ECO:0007669"/>
    <property type="project" value="TreeGrafter"/>
</dbReference>
<evidence type="ECO:0000256" key="14">
    <source>
        <dbReference type="SAM" id="MobiDB-lite"/>
    </source>
</evidence>
<evidence type="ECO:0000256" key="7">
    <source>
        <dbReference type="ARBA" id="ARBA00022968"/>
    </source>
</evidence>
<keyword evidence="7" id="KW-0735">Signal-anchor</keyword>
<proteinExistence type="inferred from homology"/>
<keyword evidence="10" id="KW-0443">Lipid metabolism</keyword>
<gene>
    <name evidence="15" type="ORF">KC01_LOCUS41253</name>
</gene>
<protein>
    <recommendedName>
        <fullName evidence="13">Hexosyltransferase</fullName>
        <ecNumber evidence="13">2.4.1.-</ecNumber>
    </recommendedName>
</protein>
<dbReference type="PANTHER" id="PTHR11214">
    <property type="entry name" value="BETA-1,3-N-ACETYLGLUCOSAMINYLTRANSFERASE"/>
    <property type="match status" value="1"/>
</dbReference>
<evidence type="ECO:0000256" key="5">
    <source>
        <dbReference type="ARBA" id="ARBA00022679"/>
    </source>
</evidence>
<dbReference type="Gene3D" id="3.90.550.50">
    <property type="match status" value="1"/>
</dbReference>
<dbReference type="InterPro" id="IPR002659">
    <property type="entry name" value="Glyco_trans_31"/>
</dbReference>
<keyword evidence="8" id="KW-1133">Transmembrane helix</keyword>
<keyword evidence="9 13" id="KW-0333">Golgi apparatus</keyword>
<evidence type="ECO:0000256" key="1">
    <source>
        <dbReference type="ARBA" id="ARBA00004323"/>
    </source>
</evidence>
<evidence type="ECO:0000256" key="6">
    <source>
        <dbReference type="ARBA" id="ARBA00022692"/>
    </source>
</evidence>
<evidence type="ECO:0000256" key="10">
    <source>
        <dbReference type="ARBA" id="ARBA00023098"/>
    </source>
</evidence>
<evidence type="ECO:0000256" key="3">
    <source>
        <dbReference type="ARBA" id="ARBA00008661"/>
    </source>
</evidence>
<dbReference type="Pfam" id="PF01762">
    <property type="entry name" value="Galactosyl_T"/>
    <property type="match status" value="1"/>
</dbReference>
<comment type="pathway">
    <text evidence="2">Protein modification; protein glycosylation.</text>
</comment>
<keyword evidence="5" id="KW-0808">Transferase</keyword>
<sequence>MFGQKPVKQQSSINPDDGSISPARSLLRAYPQSLSQAERSSVPGAGRVLPRASTRPEITSALITKDDKRLISPQSYKYIHNQPRICSERSEILVVFLVPVSPRQVEAREAVRKTWGAPGPDTLTLFFVGSDGDAEIQGKVEEESRQHGDIIQMDFVDSYQNLTIKTLMCMHWLSVHCPQSLYGMKVDADIFVNIFYLKKYLRQSPRTDFVTGSVISDGTPRRDSKSKWHISERDYIEDAFPPYVSGAGYVFSRDVAGRVSWVSQFVRPVPLEDVYVGLCLRALGVSPQYAYSLGAALPFVHSLFEVRSLEYDRCGFAKLILVNGFSLEKLVDAWRDFTHGRGEGEEAVGGGVFRNGTQPGFCVSGVFEPTQREPRLSTVHILRIGLNYTKYKLNALNQRRSRRRRDGGASDFTGSVEKGFLRTASRSIVHILSLSRVRVSRVICLQDAYE</sequence>
<evidence type="ECO:0000313" key="16">
    <source>
        <dbReference type="Proteomes" id="UP001497482"/>
    </source>
</evidence>
<dbReference type="AlphaFoldDB" id="A0AAV2MPB6"/>
<dbReference type="GO" id="GO:0006629">
    <property type="term" value="P:lipid metabolic process"/>
    <property type="evidence" value="ECO:0007669"/>
    <property type="project" value="UniProtKB-KW"/>
</dbReference>
<feature type="region of interest" description="Disordered" evidence="14">
    <location>
        <begin position="1"/>
        <end position="24"/>
    </location>
</feature>
<keyword evidence="16" id="KW-1185">Reference proteome</keyword>
<dbReference type="GO" id="GO:0000139">
    <property type="term" value="C:Golgi membrane"/>
    <property type="evidence" value="ECO:0007669"/>
    <property type="project" value="UniProtKB-SubCell"/>
</dbReference>
<dbReference type="EC" id="2.4.1.-" evidence="13"/>
<keyword evidence="12" id="KW-0325">Glycoprotein</keyword>
<evidence type="ECO:0000256" key="9">
    <source>
        <dbReference type="ARBA" id="ARBA00023034"/>
    </source>
</evidence>
<evidence type="ECO:0000256" key="12">
    <source>
        <dbReference type="ARBA" id="ARBA00023180"/>
    </source>
</evidence>
<comment type="similarity">
    <text evidence="3 13">Belongs to the glycosyltransferase 31 family.</text>
</comment>
<evidence type="ECO:0000256" key="11">
    <source>
        <dbReference type="ARBA" id="ARBA00023136"/>
    </source>
</evidence>
<evidence type="ECO:0000313" key="15">
    <source>
        <dbReference type="EMBL" id="CAL1615273.1"/>
    </source>
</evidence>
<name>A0AAV2MPB6_KNICA</name>
<dbReference type="Proteomes" id="UP001497482">
    <property type="component" value="Chromosome 9"/>
</dbReference>
<evidence type="ECO:0000256" key="13">
    <source>
        <dbReference type="RuleBase" id="RU363063"/>
    </source>
</evidence>
<evidence type="ECO:0000256" key="4">
    <source>
        <dbReference type="ARBA" id="ARBA00022676"/>
    </source>
</evidence>
<dbReference type="FunFam" id="3.90.550.50:FF:000001">
    <property type="entry name" value="Hexosyltransferase"/>
    <property type="match status" value="1"/>
</dbReference>